<reference evidence="11 12" key="1">
    <citation type="journal article" date="2016" name="Nat. Commun.">
        <title>Thousands of microbial genomes shed light on interconnected biogeochemical processes in an aquifer system.</title>
        <authorList>
            <person name="Anantharaman K."/>
            <person name="Brown C.T."/>
            <person name="Hug L.A."/>
            <person name="Sharon I."/>
            <person name="Castelle C.J."/>
            <person name="Probst A.J."/>
            <person name="Thomas B.C."/>
            <person name="Singh A."/>
            <person name="Wilkins M.J."/>
            <person name="Karaoz U."/>
            <person name="Brodie E.L."/>
            <person name="Williams K.H."/>
            <person name="Hubbard S.S."/>
            <person name="Banfield J.F."/>
        </authorList>
    </citation>
    <scope>NUCLEOTIDE SEQUENCE [LARGE SCALE GENOMIC DNA]</scope>
</reference>
<gene>
    <name evidence="11" type="ORF">A2744_01065</name>
</gene>
<dbReference type="SUPFAM" id="SSF56601">
    <property type="entry name" value="beta-lactamase/transpeptidase-like"/>
    <property type="match status" value="1"/>
</dbReference>
<evidence type="ECO:0000259" key="10">
    <source>
        <dbReference type="Pfam" id="PF00768"/>
    </source>
</evidence>
<proteinExistence type="inferred from homology"/>
<dbReference type="STRING" id="1797535.A2744_01065"/>
<keyword evidence="5" id="KW-0573">Peptidoglycan synthesis</keyword>
<evidence type="ECO:0000256" key="2">
    <source>
        <dbReference type="ARBA" id="ARBA00022729"/>
    </source>
</evidence>
<comment type="caution">
    <text evidence="11">The sequence shown here is derived from an EMBL/GenBank/DDBJ whole genome shotgun (WGS) entry which is preliminary data.</text>
</comment>
<evidence type="ECO:0000256" key="7">
    <source>
        <dbReference type="PIRSR" id="PIRSR618044-1"/>
    </source>
</evidence>
<evidence type="ECO:0000256" key="5">
    <source>
        <dbReference type="ARBA" id="ARBA00022984"/>
    </source>
</evidence>
<feature type="binding site" evidence="8">
    <location>
        <position position="246"/>
    </location>
    <ligand>
        <name>substrate</name>
    </ligand>
</feature>
<dbReference type="GO" id="GO:0009002">
    <property type="term" value="F:serine-type D-Ala-D-Ala carboxypeptidase activity"/>
    <property type="evidence" value="ECO:0007669"/>
    <property type="project" value="InterPro"/>
</dbReference>
<feature type="active site" evidence="7">
    <location>
        <position position="137"/>
    </location>
</feature>
<name>A0A1G1Y3A8_9BACT</name>
<sequence length="302" mass="33084">MFSLITAIILASLLVPAGFDFLTQKEVDSSYAPPQVEVTGPQRLVNKSLGIKTTAQSILIIDKASGKILYDKNSQAVLPIASITKLMAMLVFLEHNPGWEQTVSLTKQDIKAGGFTYVFPEEQATVKDLFYLGLVASANEAIAALVRSTNLDNFTALMNQKAFALGMTKTYFADETGLDSNNVSTPADLVKLAQAAFSQPQIAEAVKMTNYEFSILNNQRQVKAENTDRLLTSFLNADSYKIIGAKTGYLDEAGYCLLLEVKKDDGQSVILVLLGASDQASRWQEAKGLVDWVFANYQWPPF</sequence>
<evidence type="ECO:0000256" key="1">
    <source>
        <dbReference type="ARBA" id="ARBA00007164"/>
    </source>
</evidence>
<evidence type="ECO:0000256" key="3">
    <source>
        <dbReference type="ARBA" id="ARBA00022801"/>
    </source>
</evidence>
<dbReference type="InterPro" id="IPR018044">
    <property type="entry name" value="Peptidase_S11"/>
</dbReference>
<evidence type="ECO:0000313" key="12">
    <source>
        <dbReference type="Proteomes" id="UP000178240"/>
    </source>
</evidence>
<dbReference type="Gene3D" id="3.40.710.10">
    <property type="entry name" value="DD-peptidase/beta-lactamase superfamily"/>
    <property type="match status" value="1"/>
</dbReference>
<evidence type="ECO:0000313" key="11">
    <source>
        <dbReference type="EMBL" id="OGY46731.1"/>
    </source>
</evidence>
<dbReference type="GO" id="GO:0008360">
    <property type="term" value="P:regulation of cell shape"/>
    <property type="evidence" value="ECO:0007669"/>
    <property type="project" value="UniProtKB-KW"/>
</dbReference>
<feature type="active site" description="Acyl-ester intermediate" evidence="7">
    <location>
        <position position="82"/>
    </location>
</feature>
<dbReference type="PANTHER" id="PTHR21581">
    <property type="entry name" value="D-ALANYL-D-ALANINE CARBOXYPEPTIDASE"/>
    <property type="match status" value="1"/>
</dbReference>
<dbReference type="PRINTS" id="PR00725">
    <property type="entry name" value="DADACBPTASE1"/>
</dbReference>
<evidence type="ECO:0000256" key="9">
    <source>
        <dbReference type="RuleBase" id="RU004016"/>
    </source>
</evidence>
<organism evidence="11 12">
    <name type="scientific">Candidatus Buchananbacteria bacterium RIFCSPHIGHO2_01_FULL_44_11</name>
    <dbReference type="NCBI Taxonomy" id="1797535"/>
    <lineage>
        <taxon>Bacteria</taxon>
        <taxon>Candidatus Buchananiibacteriota</taxon>
    </lineage>
</organism>
<evidence type="ECO:0000256" key="6">
    <source>
        <dbReference type="ARBA" id="ARBA00023316"/>
    </source>
</evidence>
<accession>A0A1G1Y3A8</accession>
<feature type="active site" description="Proton acceptor" evidence="7">
    <location>
        <position position="85"/>
    </location>
</feature>
<dbReference type="GO" id="GO:0006508">
    <property type="term" value="P:proteolysis"/>
    <property type="evidence" value="ECO:0007669"/>
    <property type="project" value="InterPro"/>
</dbReference>
<dbReference type="EMBL" id="MHIE01000001">
    <property type="protein sequence ID" value="OGY46731.1"/>
    <property type="molecule type" value="Genomic_DNA"/>
</dbReference>
<dbReference type="Pfam" id="PF00768">
    <property type="entry name" value="Peptidase_S11"/>
    <property type="match status" value="1"/>
</dbReference>
<dbReference type="AlphaFoldDB" id="A0A1G1Y3A8"/>
<keyword evidence="4" id="KW-0133">Cell shape</keyword>
<evidence type="ECO:0000256" key="4">
    <source>
        <dbReference type="ARBA" id="ARBA00022960"/>
    </source>
</evidence>
<dbReference type="GO" id="GO:0009252">
    <property type="term" value="P:peptidoglycan biosynthetic process"/>
    <property type="evidence" value="ECO:0007669"/>
    <property type="project" value="UniProtKB-KW"/>
</dbReference>
<feature type="domain" description="Peptidase S11 D-alanyl-D-alanine carboxypeptidase A N-terminal" evidence="10">
    <location>
        <begin position="52"/>
        <end position="277"/>
    </location>
</feature>
<dbReference type="GO" id="GO:0071555">
    <property type="term" value="P:cell wall organization"/>
    <property type="evidence" value="ECO:0007669"/>
    <property type="project" value="UniProtKB-KW"/>
</dbReference>
<dbReference type="InterPro" id="IPR001967">
    <property type="entry name" value="Peptidase_S11_N"/>
</dbReference>
<dbReference type="InterPro" id="IPR012338">
    <property type="entry name" value="Beta-lactam/transpept-like"/>
</dbReference>
<keyword evidence="2" id="KW-0732">Signal</keyword>
<keyword evidence="3" id="KW-0378">Hydrolase</keyword>
<dbReference type="Proteomes" id="UP000178240">
    <property type="component" value="Unassembled WGS sequence"/>
</dbReference>
<dbReference type="PANTHER" id="PTHR21581:SF6">
    <property type="entry name" value="TRAFFICKING PROTEIN PARTICLE COMPLEX SUBUNIT 12"/>
    <property type="match status" value="1"/>
</dbReference>
<comment type="similarity">
    <text evidence="1 9">Belongs to the peptidase S11 family.</text>
</comment>
<keyword evidence="6" id="KW-0961">Cell wall biogenesis/degradation</keyword>
<evidence type="ECO:0000256" key="8">
    <source>
        <dbReference type="PIRSR" id="PIRSR618044-2"/>
    </source>
</evidence>
<protein>
    <recommendedName>
        <fullName evidence="10">Peptidase S11 D-alanyl-D-alanine carboxypeptidase A N-terminal domain-containing protein</fullName>
    </recommendedName>
</protein>